<gene>
    <name evidence="1" type="ORF">A9C11_10760</name>
</gene>
<dbReference type="RefSeq" id="WP_064582634.1">
    <property type="nucleotide sequence ID" value="NZ_CP015878.1"/>
</dbReference>
<name>A0A1A9KA96_9PSED</name>
<dbReference type="Proteomes" id="UP000077748">
    <property type="component" value="Chromosome"/>
</dbReference>
<protein>
    <submittedName>
        <fullName evidence="1">Uncharacterized protein</fullName>
    </submittedName>
</protein>
<dbReference type="EMBL" id="CP015878">
    <property type="protein sequence ID" value="ANI14434.1"/>
    <property type="molecule type" value="Genomic_DNA"/>
</dbReference>
<proteinExistence type="predicted"/>
<evidence type="ECO:0000313" key="2">
    <source>
        <dbReference type="Proteomes" id="UP000077748"/>
    </source>
</evidence>
<sequence length="98" mass="10884">MPELKPTLWLELDESAVGISRPPEMWWALCSSRIHYQQPASLGTNPLFPLYAIPADQVLVPIDLFKRLLAHIEYDAAGAPSESTASDISDELRALLQP</sequence>
<dbReference type="AlphaFoldDB" id="A0A1A9KA96"/>
<reference evidence="1 2" key="1">
    <citation type="submission" date="2016-05" db="EMBL/GenBank/DDBJ databases">
        <title>Genome Sequence of Pseudomonas citronellolis Strain SJTE-3, an Estrogens and Persistent Organic Pollutants degradation strain.</title>
        <authorList>
            <person name="Liang R."/>
        </authorList>
    </citation>
    <scope>NUCLEOTIDE SEQUENCE [LARGE SCALE GENOMIC DNA]</scope>
    <source>
        <strain evidence="1 2">SJTE-3</strain>
    </source>
</reference>
<organism evidence="1 2">
    <name type="scientific">Pseudomonas citronellolis</name>
    <dbReference type="NCBI Taxonomy" id="53408"/>
    <lineage>
        <taxon>Bacteria</taxon>
        <taxon>Pseudomonadati</taxon>
        <taxon>Pseudomonadota</taxon>
        <taxon>Gammaproteobacteria</taxon>
        <taxon>Pseudomonadales</taxon>
        <taxon>Pseudomonadaceae</taxon>
        <taxon>Pseudomonas</taxon>
    </lineage>
</organism>
<accession>A0A1A9KA96</accession>
<evidence type="ECO:0000313" key="1">
    <source>
        <dbReference type="EMBL" id="ANI14434.1"/>
    </source>
</evidence>